<feature type="domain" description="DUF4371" evidence="1">
    <location>
        <begin position="53"/>
        <end position="223"/>
    </location>
</feature>
<proteinExistence type="predicted"/>
<evidence type="ECO:0000259" key="1">
    <source>
        <dbReference type="Pfam" id="PF14291"/>
    </source>
</evidence>
<organism evidence="2 3">
    <name type="scientific">Acyrthosiphon pisum</name>
    <name type="common">Pea aphid</name>
    <dbReference type="NCBI Taxonomy" id="7029"/>
    <lineage>
        <taxon>Eukaryota</taxon>
        <taxon>Metazoa</taxon>
        <taxon>Ecdysozoa</taxon>
        <taxon>Arthropoda</taxon>
        <taxon>Hexapoda</taxon>
        <taxon>Insecta</taxon>
        <taxon>Pterygota</taxon>
        <taxon>Neoptera</taxon>
        <taxon>Paraneoptera</taxon>
        <taxon>Hemiptera</taxon>
        <taxon>Sternorrhyncha</taxon>
        <taxon>Aphidomorpha</taxon>
        <taxon>Aphidoidea</taxon>
        <taxon>Aphididae</taxon>
        <taxon>Macrosiphini</taxon>
        <taxon>Acyrthosiphon</taxon>
    </lineage>
</organism>
<reference evidence="3" key="1">
    <citation type="submission" date="2010-06" db="EMBL/GenBank/DDBJ databases">
        <authorList>
            <person name="Jiang H."/>
            <person name="Abraham K."/>
            <person name="Ali S."/>
            <person name="Alsbrooks S.L."/>
            <person name="Anim B.N."/>
            <person name="Anosike U.S."/>
            <person name="Attaway T."/>
            <person name="Bandaranaike D.P."/>
            <person name="Battles P.K."/>
            <person name="Bell S.N."/>
            <person name="Bell A.V."/>
            <person name="Beltran B."/>
            <person name="Bickham C."/>
            <person name="Bustamante Y."/>
            <person name="Caleb T."/>
            <person name="Canada A."/>
            <person name="Cardenas V."/>
            <person name="Carter K."/>
            <person name="Chacko J."/>
            <person name="Chandrabose M.N."/>
            <person name="Chavez D."/>
            <person name="Chavez A."/>
            <person name="Chen L."/>
            <person name="Chu H.-S."/>
            <person name="Claassen K.J."/>
            <person name="Cockrell R."/>
            <person name="Collins M."/>
            <person name="Cooper J.A."/>
            <person name="Cree A."/>
            <person name="Curry S.M."/>
            <person name="Da Y."/>
            <person name="Dao M.D."/>
            <person name="Das B."/>
            <person name="Davila M.-L."/>
            <person name="Davy-Carroll L."/>
            <person name="Denson S."/>
            <person name="Dinh H."/>
            <person name="Ebong V.E."/>
            <person name="Edwards J.R."/>
            <person name="Egan A."/>
            <person name="El-Daye J."/>
            <person name="Escobedo L."/>
            <person name="Fernandez S."/>
            <person name="Fernando P.R."/>
            <person name="Flagg N."/>
            <person name="Forbes L.D."/>
            <person name="Fowler R.G."/>
            <person name="Fu Q."/>
            <person name="Gabisi R.A."/>
            <person name="Ganer J."/>
            <person name="Garbino Pronczuk A."/>
            <person name="Garcia R.M."/>
            <person name="Garner T."/>
            <person name="Garrett T.E."/>
            <person name="Gonzalez D.A."/>
            <person name="Hamid H."/>
            <person name="Hawkins E.S."/>
            <person name="Hirani K."/>
            <person name="Hogues M.E."/>
            <person name="Hollins B."/>
            <person name="Hsiao C.-H."/>
            <person name="Jabil R."/>
            <person name="James M.L."/>
            <person name="Jhangiani S.N."/>
            <person name="Johnson B."/>
            <person name="Johnson Q."/>
            <person name="Joshi V."/>
            <person name="Kalu J.B."/>
            <person name="Kam C."/>
            <person name="Kashfia A."/>
            <person name="Keebler J."/>
            <person name="Kisamo H."/>
            <person name="Kovar C.L."/>
            <person name="Lago L.A."/>
            <person name="Lai C.-Y."/>
            <person name="Laidlaw J."/>
            <person name="Lara F."/>
            <person name="Le T.-K."/>
            <person name="Lee S.L."/>
            <person name="Legall F.H."/>
            <person name="Lemon S.J."/>
            <person name="Lewis L.R."/>
            <person name="Li B."/>
            <person name="Liu Y."/>
            <person name="Liu Y.-S."/>
            <person name="Lopez J."/>
            <person name="Lozado R.J."/>
            <person name="Lu J."/>
            <person name="Madu R.C."/>
            <person name="Maheshwari M."/>
            <person name="Maheshwari R."/>
            <person name="Malloy K."/>
            <person name="Martinez E."/>
            <person name="Mathew T."/>
            <person name="Mercado I.C."/>
            <person name="Mercado C."/>
            <person name="Meyer B."/>
            <person name="Montgomery K."/>
            <person name="Morgan M.B."/>
            <person name="Munidasa M."/>
            <person name="Nazareth L.V."/>
            <person name="Nelson J."/>
            <person name="Ng B.M."/>
            <person name="Nguyen N.B."/>
            <person name="Nguyen P.Q."/>
            <person name="Nguyen T."/>
            <person name="Obregon M."/>
            <person name="Okwuonu G.O."/>
            <person name="Onwere C.G."/>
            <person name="Orozco G."/>
            <person name="Parra A."/>
            <person name="Patel S."/>
            <person name="Patil S."/>
            <person name="Perez A."/>
            <person name="Perez Y."/>
            <person name="Pham C."/>
            <person name="Primus E.L."/>
            <person name="Pu L.-L."/>
            <person name="Puazo M."/>
            <person name="Qin X."/>
            <person name="Quiroz J.B."/>
            <person name="Reese J."/>
            <person name="Richards S."/>
            <person name="Rives C.M."/>
            <person name="Robberts R."/>
            <person name="Ruiz S.J."/>
            <person name="Ruiz M.J."/>
            <person name="Santibanez J."/>
            <person name="Schneider B.W."/>
            <person name="Sisson I."/>
            <person name="Smith M."/>
            <person name="Sodergren E."/>
            <person name="Song X.-Z."/>
            <person name="Song B.B."/>
            <person name="Summersgill H."/>
            <person name="Thelus R."/>
            <person name="Thornton R.D."/>
            <person name="Trejos Z.Y."/>
            <person name="Usmani K."/>
            <person name="Vattathil S."/>
            <person name="Villasana D."/>
            <person name="Walker D.L."/>
            <person name="Wang S."/>
            <person name="Wang K."/>
            <person name="White C.S."/>
            <person name="Williams A.C."/>
            <person name="Williamson J."/>
            <person name="Wilson K."/>
            <person name="Woghiren I.O."/>
            <person name="Woodworth J.R."/>
            <person name="Worley K.C."/>
            <person name="Wright R.A."/>
            <person name="Wu W."/>
            <person name="Young L."/>
            <person name="Zhang L."/>
            <person name="Zhang J."/>
            <person name="Zhu Y."/>
            <person name="Muzny D.M."/>
            <person name="Weinstock G."/>
            <person name="Gibbs R.A."/>
        </authorList>
    </citation>
    <scope>NUCLEOTIDE SEQUENCE [LARGE SCALE GENOMIC DNA]</scope>
    <source>
        <strain evidence="3">LSR1</strain>
    </source>
</reference>
<dbReference type="RefSeq" id="XP_008178268.1">
    <property type="nucleotide sequence ID" value="XM_008180046.1"/>
</dbReference>
<dbReference type="Proteomes" id="UP000007819">
    <property type="component" value="Chromosome X"/>
</dbReference>
<dbReference type="EnsemblMetazoa" id="XM_008180046.1">
    <property type="protein sequence ID" value="XP_008178268.1"/>
    <property type="gene ID" value="LOC103307769"/>
</dbReference>
<protein>
    <recommendedName>
        <fullName evidence="1">DUF4371 domain-containing protein</fullName>
    </recommendedName>
</protein>
<accession>A0A8R1X2L1</accession>
<evidence type="ECO:0000313" key="2">
    <source>
        <dbReference type="EnsemblMetazoa" id="XP_008178268.1"/>
    </source>
</evidence>
<sequence>MNKKFTFEQKQYILKLGPCQPSAQEMPFHKFPKTNNLSFHAKWYTKTLPDGSVGTQKHGLAFRGHNEKWSDTVRGNFKDLVILLAEYSPVLSSYITQLKEKGKNMTSFITWQRQNQLIDSISNSILKSIVQEANTARLFSISIDTTFDISRHEQVSFVIRYTDESKGKIVERLLMICTTSSTNSQTLYSIFLNIFEKTNIDWKNNLIGQSYDGAANMRGEYNGLQAKIKSVKSCLEAVDLFGILAKVYDFICCSKNRVFVFEQNQIERNPTWPVRSLKRVTTTRWSRYSTALKTILNTWEALIDTLEDLH</sequence>
<dbReference type="KEGG" id="api:103307769"/>
<dbReference type="AlphaFoldDB" id="A0A8R1X2L1"/>
<dbReference type="InterPro" id="IPR025398">
    <property type="entry name" value="DUF4371"/>
</dbReference>
<name>A0A8R1X2L1_ACYPI</name>
<evidence type="ECO:0000313" key="3">
    <source>
        <dbReference type="Proteomes" id="UP000007819"/>
    </source>
</evidence>
<dbReference type="PANTHER" id="PTHR45749">
    <property type="match status" value="1"/>
</dbReference>
<dbReference type="GeneID" id="103307769"/>
<reference evidence="2" key="2">
    <citation type="submission" date="2022-06" db="UniProtKB">
        <authorList>
            <consortium name="EnsemblMetazoa"/>
        </authorList>
    </citation>
    <scope>IDENTIFICATION</scope>
</reference>
<dbReference type="PANTHER" id="PTHR45749:SF21">
    <property type="entry name" value="DUF4371 DOMAIN-CONTAINING PROTEIN"/>
    <property type="match status" value="1"/>
</dbReference>
<keyword evidence="3" id="KW-1185">Reference proteome</keyword>
<dbReference type="Pfam" id="PF14291">
    <property type="entry name" value="DUF4371"/>
    <property type="match status" value="1"/>
</dbReference>
<dbReference type="OrthoDB" id="6593568at2759"/>